<feature type="non-terminal residue" evidence="1">
    <location>
        <position position="1"/>
    </location>
</feature>
<dbReference type="STRING" id="27342.A0A0H2R2P8"/>
<proteinExistence type="predicted"/>
<dbReference type="Proteomes" id="UP000053477">
    <property type="component" value="Unassembled WGS sequence"/>
</dbReference>
<dbReference type="OrthoDB" id="3262009at2759"/>
<dbReference type="EMBL" id="KQ087059">
    <property type="protein sequence ID" value="KLO03768.1"/>
    <property type="molecule type" value="Genomic_DNA"/>
</dbReference>
<evidence type="ECO:0000313" key="1">
    <source>
        <dbReference type="EMBL" id="KLO03768.1"/>
    </source>
</evidence>
<sequence>KLAAAKRPKVLSTWLRSKSKPNDVPSQISVEDLSVELRRWWISLMPDWRIGAKPAEPDAVWPLSRRTPPLESWKKVKKAGPQGIVLVLYGLALW</sequence>
<organism evidence="1 2">
    <name type="scientific">Schizopora paradoxa</name>
    <dbReference type="NCBI Taxonomy" id="27342"/>
    <lineage>
        <taxon>Eukaryota</taxon>
        <taxon>Fungi</taxon>
        <taxon>Dikarya</taxon>
        <taxon>Basidiomycota</taxon>
        <taxon>Agaricomycotina</taxon>
        <taxon>Agaricomycetes</taxon>
        <taxon>Hymenochaetales</taxon>
        <taxon>Schizoporaceae</taxon>
        <taxon>Schizopora</taxon>
    </lineage>
</organism>
<dbReference type="InParanoid" id="A0A0H2R2P8"/>
<gene>
    <name evidence="1" type="ORF">SCHPADRAFT_810340</name>
</gene>
<name>A0A0H2R2P8_9AGAM</name>
<protein>
    <submittedName>
        <fullName evidence="1">Uncharacterized protein</fullName>
    </submittedName>
</protein>
<feature type="non-terminal residue" evidence="1">
    <location>
        <position position="94"/>
    </location>
</feature>
<reference evidence="1 2" key="1">
    <citation type="submission" date="2015-04" db="EMBL/GenBank/DDBJ databases">
        <title>Complete genome sequence of Schizopora paradoxa KUC8140, a cosmopolitan wood degrader in East Asia.</title>
        <authorList>
            <consortium name="DOE Joint Genome Institute"/>
            <person name="Min B."/>
            <person name="Park H."/>
            <person name="Jang Y."/>
            <person name="Kim J.-J."/>
            <person name="Kim K.H."/>
            <person name="Pangilinan J."/>
            <person name="Lipzen A."/>
            <person name="Riley R."/>
            <person name="Grigoriev I.V."/>
            <person name="Spatafora J.W."/>
            <person name="Choi I.-G."/>
        </authorList>
    </citation>
    <scope>NUCLEOTIDE SEQUENCE [LARGE SCALE GENOMIC DNA]</scope>
    <source>
        <strain evidence="1 2">KUC8140</strain>
    </source>
</reference>
<dbReference type="AlphaFoldDB" id="A0A0H2R2P8"/>
<keyword evidence="2" id="KW-1185">Reference proteome</keyword>
<accession>A0A0H2R2P8</accession>
<evidence type="ECO:0000313" key="2">
    <source>
        <dbReference type="Proteomes" id="UP000053477"/>
    </source>
</evidence>